<keyword evidence="2" id="KW-1185">Reference proteome</keyword>
<evidence type="ECO:0000313" key="1">
    <source>
        <dbReference type="EMBL" id="KAK8210260.1"/>
    </source>
</evidence>
<organism evidence="1 2">
    <name type="scientific">Zalaria obscura</name>
    <dbReference type="NCBI Taxonomy" id="2024903"/>
    <lineage>
        <taxon>Eukaryota</taxon>
        <taxon>Fungi</taxon>
        <taxon>Dikarya</taxon>
        <taxon>Ascomycota</taxon>
        <taxon>Pezizomycotina</taxon>
        <taxon>Dothideomycetes</taxon>
        <taxon>Dothideomycetidae</taxon>
        <taxon>Dothideales</taxon>
        <taxon>Zalariaceae</taxon>
        <taxon>Zalaria</taxon>
    </lineage>
</organism>
<sequence>MSGPAAIVIPALKRHTSTVIVAHGLGDSGAGWEWLSDLWRSKGKFEETSFVFPNAPNIPISVNMGMRMPGWYDILSFDDIKQNEDEAGILRSQAYFHGLIAAEIEKGIPSERIVLGGFSQGGAMSIMSGITCPTKLGGIFGLSCYLLLQGKIKELVPEKNLNKETPIFMGHGDADQVVKYEWGQKTAEKLRDWGWNVDFRTYRGLPHSAHPDEINHLESWLNQRIPALGDKQSL</sequence>
<gene>
    <name evidence="1" type="ORF">M8818_003427</name>
</gene>
<evidence type="ECO:0000313" key="2">
    <source>
        <dbReference type="Proteomes" id="UP001320706"/>
    </source>
</evidence>
<accession>A0ACC3SE52</accession>
<proteinExistence type="predicted"/>
<dbReference type="EMBL" id="JAMKPW020000015">
    <property type="protein sequence ID" value="KAK8210260.1"/>
    <property type="molecule type" value="Genomic_DNA"/>
</dbReference>
<dbReference type="Proteomes" id="UP001320706">
    <property type="component" value="Unassembled WGS sequence"/>
</dbReference>
<comment type="caution">
    <text evidence="1">The sequence shown here is derived from an EMBL/GenBank/DDBJ whole genome shotgun (WGS) entry which is preliminary data.</text>
</comment>
<protein>
    <submittedName>
        <fullName evidence="1">Uncharacterized protein</fullName>
    </submittedName>
</protein>
<reference evidence="1" key="1">
    <citation type="submission" date="2024-02" db="EMBL/GenBank/DDBJ databases">
        <title>Metagenome Assembled Genome of Zalaria obscura JY119.</title>
        <authorList>
            <person name="Vighnesh L."/>
            <person name="Jagadeeshwari U."/>
            <person name="Venkata Ramana C."/>
            <person name="Sasikala C."/>
        </authorList>
    </citation>
    <scope>NUCLEOTIDE SEQUENCE</scope>
    <source>
        <strain evidence="1">JY119</strain>
    </source>
</reference>
<name>A0ACC3SE52_9PEZI</name>